<evidence type="ECO:0000313" key="1">
    <source>
        <dbReference type="EMBL" id="GAB0173137.1"/>
    </source>
</evidence>
<dbReference type="EMBL" id="BAAFHN010000024">
    <property type="protein sequence ID" value="GAB0173137.1"/>
    <property type="molecule type" value="Genomic_DNA"/>
</dbReference>
<dbReference type="Proteomes" id="UP001562457">
    <property type="component" value="Unassembled WGS sequence"/>
</dbReference>
<gene>
    <name evidence="1" type="ORF">NHP164001_11530</name>
</gene>
<keyword evidence="2" id="KW-1185">Reference proteome</keyword>
<protein>
    <submittedName>
        <fullName evidence="1">Uncharacterized protein</fullName>
    </submittedName>
</protein>
<reference evidence="1 2" key="1">
    <citation type="submission" date="2024-06" db="EMBL/GenBank/DDBJ databases">
        <title>Draft genome sequence of Helicobacter trogontum NHP16-4001.</title>
        <authorList>
            <person name="Rimbara E."/>
            <person name="Suzuki M."/>
        </authorList>
    </citation>
    <scope>NUCLEOTIDE SEQUENCE [LARGE SCALE GENOMIC DNA]</scope>
    <source>
        <strain evidence="1 2">NHP16-4001</strain>
    </source>
</reference>
<accession>A0ABQ0D467</accession>
<name>A0ABQ0D467_9HELI</name>
<evidence type="ECO:0000313" key="2">
    <source>
        <dbReference type="Proteomes" id="UP001562457"/>
    </source>
</evidence>
<dbReference type="RefSeq" id="WP_233714242.1">
    <property type="nucleotide sequence ID" value="NZ_BAAFHN010000024.1"/>
</dbReference>
<comment type="caution">
    <text evidence="1">The sequence shown here is derived from an EMBL/GenBank/DDBJ whole genome shotgun (WGS) entry which is preliminary data.</text>
</comment>
<sequence>MNAELKSSSGQNYEICEMLDSINIDGVWMDAEKIPFSYRSSGISGVILQARLKKIQGFDDTLIMLKSKSMRFWNPGTLLTTEPKPTAALVLIMAITDPLAPSLIAEIKFLKWVIFKTKIKIIPQSKAFMILKFNTLSNTTTQHKGAKESKKFGIFSLVNPLFFSAGSS</sequence>
<organism evidence="1 2">
    <name type="scientific">Helicobacter trogontum</name>
    <dbReference type="NCBI Taxonomy" id="50960"/>
    <lineage>
        <taxon>Bacteria</taxon>
        <taxon>Pseudomonadati</taxon>
        <taxon>Campylobacterota</taxon>
        <taxon>Epsilonproteobacteria</taxon>
        <taxon>Campylobacterales</taxon>
        <taxon>Helicobacteraceae</taxon>
        <taxon>Helicobacter</taxon>
    </lineage>
</organism>
<proteinExistence type="predicted"/>